<dbReference type="Pfam" id="PF13646">
    <property type="entry name" value="HEAT_2"/>
    <property type="match status" value="1"/>
</dbReference>
<dbReference type="InterPro" id="IPR004155">
    <property type="entry name" value="PBS_lyase_HEAT"/>
</dbReference>
<keyword evidence="2" id="KW-0732">Signal</keyword>
<dbReference type="Gene3D" id="1.50.10.20">
    <property type="match status" value="1"/>
</dbReference>
<dbReference type="AlphaFoldDB" id="A0AAU7CPK2"/>
<gene>
    <name evidence="3" type="ORF">V5E97_13850</name>
</gene>
<feature type="region of interest" description="Disordered" evidence="1">
    <location>
        <begin position="518"/>
        <end position="547"/>
    </location>
</feature>
<dbReference type="RefSeq" id="WP_406699922.1">
    <property type="nucleotide sequence ID" value="NZ_CP155447.1"/>
</dbReference>
<proteinExistence type="predicted"/>
<dbReference type="SUPFAM" id="SSF48239">
    <property type="entry name" value="Terpenoid cyclases/Protein prenyltransferases"/>
    <property type="match status" value="1"/>
</dbReference>
<accession>A0AAU7CPK2</accession>
<evidence type="ECO:0000256" key="1">
    <source>
        <dbReference type="SAM" id="MobiDB-lite"/>
    </source>
</evidence>
<organism evidence="3">
    <name type="scientific">Singulisphaera sp. Ch08</name>
    <dbReference type="NCBI Taxonomy" id="3120278"/>
    <lineage>
        <taxon>Bacteria</taxon>
        <taxon>Pseudomonadati</taxon>
        <taxon>Planctomycetota</taxon>
        <taxon>Planctomycetia</taxon>
        <taxon>Isosphaerales</taxon>
        <taxon>Isosphaeraceae</taxon>
        <taxon>Singulisphaera</taxon>
    </lineage>
</organism>
<dbReference type="EMBL" id="CP155447">
    <property type="protein sequence ID" value="XBH07076.1"/>
    <property type="molecule type" value="Genomic_DNA"/>
</dbReference>
<sequence length="547" mass="59293">MSRMAPISICAIATALLAVGSSYVRASDDPAIDRGLAYLRQHTTDQQAGETALIALAFLKGDVPLSDPAVVACFTKIRQRFTSVSYKPERSNGHEVYEAAVIAMALANLDAESRRSDLEQVASFLVSRQKANGSWDYPNRANGDTSISQYAVLGLWEAENGGARVPASVWDRAAQWFMSTQGSTGAWRYHSDELNQPETISMTAAGVGSLLICKRQLAQYRTAKTQQSTLLIPLNPEGANTRYEVKTPFNRIDQSIGGGMNWLAASFTTSPSPIVGPSIYYGLYGLERIGALADKTMLGRIDWYERGRSFIHSSQTAHGAWSSAHGEPMNTVWAILFLSRSTAKTLRRIEVKRLGAGTLLGGRGLPTDLSSMTVAGGRVVSRPMNGAVEGMLAVLEDPRAQFAESALSGLVTRYETEGPAVLRPHKERFRKLLLSPDQGLRRAAAWALGRTGELEAVPPLIEALTDSDEEVVNTARIGLQLLSRKIDGLGPPSTSTPAQREEAANRWKAWYDTIRPLELNGQRDEKSGPPATSTVPALPAAGSREPR</sequence>
<reference evidence="3" key="1">
    <citation type="submission" date="2024-05" db="EMBL/GenBank/DDBJ databases">
        <title>Planctomycetes of the genus Singulisphaera possess chitinolytic capabilities.</title>
        <authorList>
            <person name="Ivanova A."/>
        </authorList>
    </citation>
    <scope>NUCLEOTIDE SEQUENCE</scope>
    <source>
        <strain evidence="3">Ch08T</strain>
    </source>
</reference>
<evidence type="ECO:0000313" key="3">
    <source>
        <dbReference type="EMBL" id="XBH07076.1"/>
    </source>
</evidence>
<dbReference type="InterPro" id="IPR016024">
    <property type="entry name" value="ARM-type_fold"/>
</dbReference>
<dbReference type="CDD" id="cd00688">
    <property type="entry name" value="ISOPREN_C2_like"/>
    <property type="match status" value="1"/>
</dbReference>
<evidence type="ECO:0000256" key="2">
    <source>
        <dbReference type="SAM" id="SignalP"/>
    </source>
</evidence>
<protein>
    <submittedName>
        <fullName evidence="3">HEAT repeat domain-containing protein</fullName>
    </submittedName>
</protein>
<name>A0AAU7CPK2_9BACT</name>
<dbReference type="SMART" id="SM00567">
    <property type="entry name" value="EZ_HEAT"/>
    <property type="match status" value="1"/>
</dbReference>
<dbReference type="SUPFAM" id="SSF48371">
    <property type="entry name" value="ARM repeat"/>
    <property type="match status" value="1"/>
</dbReference>
<dbReference type="InterPro" id="IPR008930">
    <property type="entry name" value="Terpenoid_cyclase/PrenylTrfase"/>
</dbReference>
<feature type="signal peptide" evidence="2">
    <location>
        <begin position="1"/>
        <end position="26"/>
    </location>
</feature>
<dbReference type="InterPro" id="IPR011989">
    <property type="entry name" value="ARM-like"/>
</dbReference>
<feature type="chain" id="PRO_5043672087" evidence="2">
    <location>
        <begin position="27"/>
        <end position="547"/>
    </location>
</feature>
<dbReference type="Gene3D" id="1.25.10.10">
    <property type="entry name" value="Leucine-rich Repeat Variant"/>
    <property type="match status" value="1"/>
</dbReference>